<keyword evidence="4" id="KW-0946">Virion</keyword>
<feature type="region of interest" description="Disordered" evidence="8">
    <location>
        <begin position="1"/>
        <end position="28"/>
    </location>
</feature>
<proteinExistence type="inferred from homology"/>
<keyword evidence="5" id="KW-0426">Late protein</keyword>
<keyword evidence="6" id="KW-0238">DNA-binding</keyword>
<dbReference type="GO" id="GO:0003677">
    <property type="term" value="F:DNA binding"/>
    <property type="evidence" value="ECO:0007669"/>
    <property type="project" value="UniProtKB-KW"/>
</dbReference>
<comment type="similarity">
    <text evidence="1">Belongs to the adenoviridae histone-like nucleoprotein family.</text>
</comment>
<evidence type="ECO:0000256" key="7">
    <source>
        <dbReference type="ARBA" id="ARBA00023296"/>
    </source>
</evidence>
<name>X5LU11_9ADEN</name>
<evidence type="ECO:0000256" key="2">
    <source>
        <dbReference type="ARBA" id="ARBA00022524"/>
    </source>
</evidence>
<feature type="region of interest" description="Disordered" evidence="8">
    <location>
        <begin position="42"/>
        <end position="82"/>
    </location>
</feature>
<evidence type="ECO:0000256" key="1">
    <source>
        <dbReference type="ARBA" id="ARBA00005746"/>
    </source>
</evidence>
<organism evidence="9 10">
    <name type="scientific">Pigeon adenovirus 1</name>
    <dbReference type="NCBI Taxonomy" id="764030"/>
    <lineage>
        <taxon>Viruses</taxon>
        <taxon>Varidnaviria</taxon>
        <taxon>Bamfordvirae</taxon>
        <taxon>Preplasmiviricota</taxon>
        <taxon>Polisuviricotina</taxon>
        <taxon>Pharingeaviricetes</taxon>
        <taxon>Rowavirales</taxon>
        <taxon>Adenoviridae</taxon>
        <taxon>Aviadenovirus</taxon>
        <taxon>Aviadenovirus columbae</taxon>
        <taxon>Pigeon aviadenovirus A</taxon>
    </lineage>
</organism>
<reference evidence="9 10" key="1">
    <citation type="journal article" date="1998" name="Avian Pathol.">
        <title>Growth analysis of adenoviruses isolated from pigeons in chicken cells and serological characterization of the isolates.</title>
        <authorList>
            <person name="Hess M."/>
            <person name="Prusas C."/>
            <person name="Monreal G."/>
        </authorList>
    </citation>
    <scope>NUCLEOTIDE SEQUENCE [LARGE SCALE GENOMIC DNA]</scope>
    <source>
        <strain evidence="9 10">IDA4</strain>
    </source>
</reference>
<dbReference type="GO" id="GO:0019028">
    <property type="term" value="C:viral capsid"/>
    <property type="evidence" value="ECO:0007669"/>
    <property type="project" value="InterPro"/>
</dbReference>
<feature type="compositionally biased region" description="Low complexity" evidence="8">
    <location>
        <begin position="57"/>
        <end position="74"/>
    </location>
</feature>
<gene>
    <name evidence="9" type="primary">pVII</name>
</gene>
<evidence type="ECO:0000256" key="8">
    <source>
        <dbReference type="SAM" id="MobiDB-lite"/>
    </source>
</evidence>
<dbReference type="KEGG" id="vg:19831539"/>
<evidence type="ECO:0000256" key="3">
    <source>
        <dbReference type="ARBA" id="ARBA00022562"/>
    </source>
</evidence>
<keyword evidence="7" id="KW-1160">Virus entry into host cell</keyword>
<sequence length="82" mass="9531">MSILISPSDNRGWGMRRRPRSSMRGVGSTGRLVLRRLLGLGTTTSRRRRRRTRRVRGGAARRSTTSTTRVIAVRTTRRRRRR</sequence>
<dbReference type="GO" id="GO:0043657">
    <property type="term" value="C:host cell"/>
    <property type="evidence" value="ECO:0007669"/>
    <property type="project" value="GOC"/>
</dbReference>
<dbReference type="GO" id="GO:0075732">
    <property type="term" value="P:viral penetration into host nucleus"/>
    <property type="evidence" value="ECO:0007669"/>
    <property type="project" value="UniProtKB-KW"/>
</dbReference>
<evidence type="ECO:0000256" key="4">
    <source>
        <dbReference type="ARBA" id="ARBA00022844"/>
    </source>
</evidence>
<dbReference type="Proteomes" id="UP000098205">
    <property type="component" value="Segment"/>
</dbReference>
<protein>
    <submittedName>
        <fullName evidence="9">Core protein pVII</fullName>
    </submittedName>
</protein>
<evidence type="ECO:0000256" key="6">
    <source>
        <dbReference type="ARBA" id="ARBA00023125"/>
    </source>
</evidence>
<dbReference type="InterPro" id="IPR004912">
    <property type="entry name" value="Adeno_VII"/>
</dbReference>
<evidence type="ECO:0000256" key="5">
    <source>
        <dbReference type="ARBA" id="ARBA00022921"/>
    </source>
</evidence>
<reference evidence="9 10" key="3">
    <citation type="journal article" date="2014" name="Virology">
        <title>Complete genome sequences of pigeon adenovirus 1 and duck adenovirus 2 extend the number of species within the genus Aviadenovirus.</title>
        <authorList>
            <person name="Marek A."/>
            <person name="Kajan G.L."/>
            <person name="Kosiol C."/>
            <person name="Harrach B."/>
            <person name="Schlotterer C."/>
            <person name="Hess M."/>
        </authorList>
    </citation>
    <scope>NUCLEOTIDE SEQUENCE [LARGE SCALE GENOMIC DNA]</scope>
    <source>
        <strain evidence="9 10">IDA4</strain>
    </source>
</reference>
<dbReference type="GO" id="GO:0046718">
    <property type="term" value="P:symbiont entry into host cell"/>
    <property type="evidence" value="ECO:0007669"/>
    <property type="project" value="UniProtKB-KW"/>
</dbReference>
<accession>X5LU11</accession>
<dbReference type="GeneID" id="19831539"/>
<dbReference type="EMBL" id="FN824512">
    <property type="protein sequence ID" value="CDO33901.1"/>
    <property type="molecule type" value="Genomic_DNA"/>
</dbReference>
<evidence type="ECO:0000313" key="9">
    <source>
        <dbReference type="EMBL" id="CDO33901.1"/>
    </source>
</evidence>
<feature type="compositionally biased region" description="Basic residues" evidence="8">
    <location>
        <begin position="45"/>
        <end position="56"/>
    </location>
</feature>
<dbReference type="RefSeq" id="YP_009047099.1">
    <property type="nucleotide sequence ID" value="NC_024474.1"/>
</dbReference>
<keyword evidence="2" id="KW-1163">Viral penetration into host nucleus</keyword>
<reference evidence="9 10" key="2">
    <citation type="journal article" date="2010" name="J. Virol. Methods">
        <title>Classification of fowl adenoviruses by use of phylogenetic analysis and high-resolution melting-curve analysis of the hexon L1 gene region.</title>
        <authorList>
            <person name="Marek A."/>
            <person name="Gunes A."/>
            <person name="Schulz E."/>
            <person name="Hess M."/>
        </authorList>
    </citation>
    <scope>NUCLEOTIDE SEQUENCE [LARGE SCALE GENOMIC DNA]</scope>
    <source>
        <strain evidence="9 10">IDA4</strain>
    </source>
</reference>
<keyword evidence="10" id="KW-1185">Reference proteome</keyword>
<keyword evidence="3" id="KW-1048">Host nucleus</keyword>
<dbReference type="Pfam" id="PF03228">
    <property type="entry name" value="Adeno_VII"/>
    <property type="match status" value="1"/>
</dbReference>
<evidence type="ECO:0000313" key="10">
    <source>
        <dbReference type="Proteomes" id="UP000098205"/>
    </source>
</evidence>